<evidence type="ECO:0000313" key="1">
    <source>
        <dbReference type="EMBL" id="TKB00316.1"/>
    </source>
</evidence>
<organism evidence="1 2">
    <name type="scientific">Alteromonas portus</name>
    <dbReference type="NCBI Taxonomy" id="2565549"/>
    <lineage>
        <taxon>Bacteria</taxon>
        <taxon>Pseudomonadati</taxon>
        <taxon>Pseudomonadota</taxon>
        <taxon>Gammaproteobacteria</taxon>
        <taxon>Alteromonadales</taxon>
        <taxon>Alteromonadaceae</taxon>
        <taxon>Alteromonas/Salinimonas group</taxon>
        <taxon>Alteromonas</taxon>
    </lineage>
</organism>
<dbReference type="EMBL" id="SWCO01000026">
    <property type="protein sequence ID" value="TKB00316.1"/>
    <property type="molecule type" value="Genomic_DNA"/>
</dbReference>
<sequence>MGHNGAAAPRVCVPANEVSVLIGLLATLCLRSTFLKLTHSFNDINNWQCREENKNSYEQHKV</sequence>
<dbReference type="Proteomes" id="UP000305471">
    <property type="component" value="Unassembled WGS sequence"/>
</dbReference>
<keyword evidence="2" id="KW-1185">Reference proteome</keyword>
<comment type="caution">
    <text evidence="1">The sequence shown here is derived from an EMBL/GenBank/DDBJ whole genome shotgun (WGS) entry which is preliminary data.</text>
</comment>
<reference evidence="1 2" key="1">
    <citation type="submission" date="2019-04" db="EMBL/GenBank/DDBJ databases">
        <title>Alteromonas portus sp. nov., an alginate lyase-excreting marine bacterium.</title>
        <authorList>
            <person name="Huang H."/>
            <person name="Mo K."/>
            <person name="Bao S."/>
        </authorList>
    </citation>
    <scope>NUCLEOTIDE SEQUENCE [LARGE SCALE GENOMIC DNA]</scope>
    <source>
        <strain evidence="1 2">HB161718</strain>
    </source>
</reference>
<gene>
    <name evidence="1" type="ORF">E5672_19730</name>
</gene>
<accession>A0A4V5NMV7</accession>
<evidence type="ECO:0000313" key="2">
    <source>
        <dbReference type="Proteomes" id="UP000305471"/>
    </source>
</evidence>
<proteinExistence type="predicted"/>
<name>A0A4V5NMV7_9ALTE</name>
<dbReference type="AlphaFoldDB" id="A0A4V5NMV7"/>
<protein>
    <submittedName>
        <fullName evidence="1">Uncharacterized protein</fullName>
    </submittedName>
</protein>